<dbReference type="InterPro" id="IPR006059">
    <property type="entry name" value="SBP"/>
</dbReference>
<evidence type="ECO:0000313" key="7">
    <source>
        <dbReference type="Proteomes" id="UP000001401"/>
    </source>
</evidence>
<dbReference type="PROSITE" id="PS51257">
    <property type="entry name" value="PROKAR_LIPOPROTEIN"/>
    <property type="match status" value="1"/>
</dbReference>
<dbReference type="eggNOG" id="COG1653">
    <property type="taxonomic scope" value="Bacteria"/>
</dbReference>
<evidence type="ECO:0000256" key="5">
    <source>
        <dbReference type="ARBA" id="ARBA00023288"/>
    </source>
</evidence>
<evidence type="ECO:0000313" key="6">
    <source>
        <dbReference type="EMBL" id="ADU32458.1"/>
    </source>
</evidence>
<evidence type="ECO:0000256" key="4">
    <source>
        <dbReference type="ARBA" id="ARBA00023139"/>
    </source>
</evidence>
<keyword evidence="5" id="KW-0449">Lipoprotein</keyword>
<dbReference type="HOGENOM" id="CLU_031285_2_3_9"/>
<dbReference type="RefSeq" id="WP_013490784.1">
    <property type="nucleotide sequence ID" value="NC_014829.1"/>
</dbReference>
<dbReference type="OrthoDB" id="2823382at2"/>
<evidence type="ECO:0000256" key="3">
    <source>
        <dbReference type="ARBA" id="ARBA00023136"/>
    </source>
</evidence>
<dbReference type="EMBL" id="CP002394">
    <property type="protein sequence ID" value="ADU32458.1"/>
    <property type="molecule type" value="Genomic_DNA"/>
</dbReference>
<sequence>MKAHYLFFVIFIFLAACHGQPIEMEIPIHADEGYEQTEVNNDERIQLEVWSYYHDGWEETFQDYQEEHPNIEFSITTFEYDDYYEAYFNAIATGDVPDIMVIDSPYLASFKSMDGFENLLDEPYLAGQHKHNFPEALWEVSLSLDGESLLAMPFNTSPLVTYYRADIMEDYGFPSEPDELAEYMEEPENWFLIGETLRRDDKWILQWPIEVIRLYESTRGFYNNEMKLVRDDGEFIQAVNHAQHVKDNGMFPGLDIYGWNGREAIRNDEYVMIYLGTWGADYIKQIAPEQEGKWRVTRLPFNLYGWTNSVNLAIPEASTNKLAAWDFVEYYTTERMMGGLIDSVPAYIPARGNEEVLSFENPFFGGQLTQQLYEDMMSKTEESFLTPLDFKTQHIWDNTIYDALELGLRPRQILDALTENIEYELAEDMEILRGSVTK</sequence>
<dbReference type="PANTHER" id="PTHR43649:SF33">
    <property type="entry name" value="POLYGALACTURONAN_RHAMNOGALACTURONAN-BINDING PROTEIN YTCQ"/>
    <property type="match status" value="1"/>
</dbReference>
<dbReference type="Gene3D" id="3.40.190.10">
    <property type="entry name" value="Periplasmic binding protein-like II"/>
    <property type="match status" value="1"/>
</dbReference>
<evidence type="ECO:0000256" key="2">
    <source>
        <dbReference type="ARBA" id="ARBA00022729"/>
    </source>
</evidence>
<dbReference type="PANTHER" id="PTHR43649">
    <property type="entry name" value="ARABINOSE-BINDING PROTEIN-RELATED"/>
    <property type="match status" value="1"/>
</dbReference>
<dbReference type="KEGG" id="bco:Bcell_4231"/>
<keyword evidence="1" id="KW-1003">Cell membrane</keyword>
<dbReference type="SUPFAM" id="SSF53850">
    <property type="entry name" value="Periplasmic binding protein-like II"/>
    <property type="match status" value="1"/>
</dbReference>
<keyword evidence="3" id="KW-0472">Membrane</keyword>
<dbReference type="STRING" id="649639.Bcell_4231"/>
<dbReference type="Pfam" id="PF13416">
    <property type="entry name" value="SBP_bac_8"/>
    <property type="match status" value="1"/>
</dbReference>
<proteinExistence type="predicted"/>
<accession>E6TZ15</accession>
<dbReference type="Proteomes" id="UP000001401">
    <property type="component" value="Chromosome"/>
</dbReference>
<keyword evidence="4" id="KW-0564">Palmitate</keyword>
<keyword evidence="2" id="KW-0732">Signal</keyword>
<evidence type="ECO:0000256" key="1">
    <source>
        <dbReference type="ARBA" id="ARBA00022475"/>
    </source>
</evidence>
<organism evidence="6 7">
    <name type="scientific">Evansella cellulosilytica (strain ATCC 21833 / DSM 2522 / FERM P-1141 / JCM 9156 / N-4)</name>
    <name type="common">Bacillus cellulosilyticus</name>
    <dbReference type="NCBI Taxonomy" id="649639"/>
    <lineage>
        <taxon>Bacteria</taxon>
        <taxon>Bacillati</taxon>
        <taxon>Bacillota</taxon>
        <taxon>Bacilli</taxon>
        <taxon>Bacillales</taxon>
        <taxon>Bacillaceae</taxon>
        <taxon>Evansella</taxon>
    </lineage>
</organism>
<reference evidence="6" key="1">
    <citation type="submission" date="2010-12" db="EMBL/GenBank/DDBJ databases">
        <title>Complete sequence of Bacillus cellulosilyticus DSM 2522.</title>
        <authorList>
            <consortium name="US DOE Joint Genome Institute"/>
            <person name="Lucas S."/>
            <person name="Copeland A."/>
            <person name="Lapidus A."/>
            <person name="Cheng J.-F."/>
            <person name="Bruce D."/>
            <person name="Goodwin L."/>
            <person name="Pitluck S."/>
            <person name="Chertkov O."/>
            <person name="Detter J.C."/>
            <person name="Han C."/>
            <person name="Tapia R."/>
            <person name="Land M."/>
            <person name="Hauser L."/>
            <person name="Jeffries C."/>
            <person name="Kyrpides N."/>
            <person name="Ivanova N."/>
            <person name="Mikhailova N."/>
            <person name="Brumm P."/>
            <person name="Mead D."/>
            <person name="Woyke T."/>
        </authorList>
    </citation>
    <scope>NUCLEOTIDE SEQUENCE [LARGE SCALE GENOMIC DNA]</scope>
    <source>
        <strain evidence="6">DSM 2522</strain>
    </source>
</reference>
<dbReference type="InterPro" id="IPR050490">
    <property type="entry name" value="Bact_solute-bd_prot1"/>
</dbReference>
<gene>
    <name evidence="6" type="ordered locus">Bcell_4231</name>
</gene>
<name>E6TZ15_EVAC2</name>
<keyword evidence="7" id="KW-1185">Reference proteome</keyword>
<dbReference type="AlphaFoldDB" id="E6TZ15"/>
<protein>
    <submittedName>
        <fullName evidence="6">Extracellular solute-binding protein family 1</fullName>
    </submittedName>
</protein>